<evidence type="ECO:0000256" key="3">
    <source>
        <dbReference type="ARBA" id="ARBA00022692"/>
    </source>
</evidence>
<evidence type="ECO:0000256" key="5">
    <source>
        <dbReference type="ARBA" id="ARBA00023136"/>
    </source>
</evidence>
<dbReference type="PROSITE" id="PS50850">
    <property type="entry name" value="MFS"/>
    <property type="match status" value="1"/>
</dbReference>
<keyword evidence="4 7" id="KW-1133">Transmembrane helix</keyword>
<evidence type="ECO:0000256" key="1">
    <source>
        <dbReference type="ARBA" id="ARBA00004141"/>
    </source>
</evidence>
<organism evidence="9 10">
    <name type="scientific">Trematosphaeria pertusa</name>
    <dbReference type="NCBI Taxonomy" id="390896"/>
    <lineage>
        <taxon>Eukaryota</taxon>
        <taxon>Fungi</taxon>
        <taxon>Dikarya</taxon>
        <taxon>Ascomycota</taxon>
        <taxon>Pezizomycotina</taxon>
        <taxon>Dothideomycetes</taxon>
        <taxon>Pleosporomycetidae</taxon>
        <taxon>Pleosporales</taxon>
        <taxon>Massarineae</taxon>
        <taxon>Trematosphaeriaceae</taxon>
        <taxon>Trematosphaeria</taxon>
    </lineage>
</organism>
<dbReference type="Gene3D" id="1.20.1250.20">
    <property type="entry name" value="MFS general substrate transporter like domains"/>
    <property type="match status" value="1"/>
</dbReference>
<feature type="transmembrane region" description="Helical" evidence="7">
    <location>
        <begin position="132"/>
        <end position="153"/>
    </location>
</feature>
<dbReference type="Pfam" id="PF07690">
    <property type="entry name" value="MFS_1"/>
    <property type="match status" value="1"/>
</dbReference>
<dbReference type="Proteomes" id="UP000800094">
    <property type="component" value="Unassembled WGS sequence"/>
</dbReference>
<evidence type="ECO:0000313" key="10">
    <source>
        <dbReference type="Proteomes" id="UP000800094"/>
    </source>
</evidence>
<evidence type="ECO:0000259" key="8">
    <source>
        <dbReference type="PROSITE" id="PS50850"/>
    </source>
</evidence>
<keyword evidence="5 7" id="KW-0472">Membrane</keyword>
<feature type="transmembrane region" description="Helical" evidence="7">
    <location>
        <begin position="42"/>
        <end position="64"/>
    </location>
</feature>
<accession>A0A6A6HS27</accession>
<evidence type="ECO:0000256" key="7">
    <source>
        <dbReference type="SAM" id="Phobius"/>
    </source>
</evidence>
<dbReference type="OrthoDB" id="10021397at2759"/>
<proteinExistence type="inferred from homology"/>
<feature type="transmembrane region" description="Helical" evidence="7">
    <location>
        <begin position="307"/>
        <end position="328"/>
    </location>
</feature>
<dbReference type="InterPro" id="IPR011701">
    <property type="entry name" value="MFS"/>
</dbReference>
<dbReference type="InterPro" id="IPR036259">
    <property type="entry name" value="MFS_trans_sf"/>
</dbReference>
<feature type="compositionally biased region" description="Polar residues" evidence="6">
    <location>
        <begin position="1"/>
        <end position="11"/>
    </location>
</feature>
<feature type="transmembrane region" description="Helical" evidence="7">
    <location>
        <begin position="107"/>
        <end position="126"/>
    </location>
</feature>
<dbReference type="GO" id="GO:0005886">
    <property type="term" value="C:plasma membrane"/>
    <property type="evidence" value="ECO:0007669"/>
    <property type="project" value="TreeGrafter"/>
</dbReference>
<feature type="transmembrane region" description="Helical" evidence="7">
    <location>
        <begin position="197"/>
        <end position="216"/>
    </location>
</feature>
<dbReference type="InterPro" id="IPR020846">
    <property type="entry name" value="MFS_dom"/>
</dbReference>
<evidence type="ECO:0000256" key="6">
    <source>
        <dbReference type="SAM" id="MobiDB-lite"/>
    </source>
</evidence>
<feature type="domain" description="Major facilitator superfamily (MFS) profile" evidence="8">
    <location>
        <begin position="42"/>
        <end position="538"/>
    </location>
</feature>
<name>A0A6A6HS27_9PLEO</name>
<comment type="similarity">
    <text evidence="2">Belongs to the major facilitator superfamily. TCR/Tet family.</text>
</comment>
<feature type="transmembrane region" description="Helical" evidence="7">
    <location>
        <begin position="165"/>
        <end position="185"/>
    </location>
</feature>
<dbReference type="AlphaFoldDB" id="A0A6A6HS27"/>
<dbReference type="RefSeq" id="XP_033675969.1">
    <property type="nucleotide sequence ID" value="XM_033834222.1"/>
</dbReference>
<feature type="transmembrane region" description="Helical" evidence="7">
    <location>
        <begin position="372"/>
        <end position="390"/>
    </location>
</feature>
<dbReference type="PANTHER" id="PTHR23501">
    <property type="entry name" value="MAJOR FACILITATOR SUPERFAMILY"/>
    <property type="match status" value="1"/>
</dbReference>
<protein>
    <submittedName>
        <fullName evidence="9">Efflux pump protein</fullName>
    </submittedName>
</protein>
<feature type="transmembrane region" description="Helical" evidence="7">
    <location>
        <begin position="402"/>
        <end position="424"/>
    </location>
</feature>
<dbReference type="SUPFAM" id="SSF103473">
    <property type="entry name" value="MFS general substrate transporter"/>
    <property type="match status" value="1"/>
</dbReference>
<feature type="compositionally biased region" description="Pro residues" evidence="6">
    <location>
        <begin position="22"/>
        <end position="32"/>
    </location>
</feature>
<gene>
    <name evidence="9" type="ORF">BU26DRAFT_572202</name>
</gene>
<dbReference type="GO" id="GO:0022857">
    <property type="term" value="F:transmembrane transporter activity"/>
    <property type="evidence" value="ECO:0007669"/>
    <property type="project" value="InterPro"/>
</dbReference>
<feature type="transmembrane region" description="Helical" evidence="7">
    <location>
        <begin position="515"/>
        <end position="533"/>
    </location>
</feature>
<keyword evidence="10" id="KW-1185">Reference proteome</keyword>
<feature type="region of interest" description="Disordered" evidence="6">
    <location>
        <begin position="1"/>
        <end position="38"/>
    </location>
</feature>
<feature type="transmembrane region" description="Helical" evidence="7">
    <location>
        <begin position="236"/>
        <end position="260"/>
    </location>
</feature>
<dbReference type="GeneID" id="54587552"/>
<dbReference type="PANTHER" id="PTHR23501:SF193">
    <property type="entry name" value="MULTIDRUG TRANSPORTER, PUTATIVE (AFU_ORTHOLOGUE AFUA_8G00940)-RELATED"/>
    <property type="match status" value="1"/>
</dbReference>
<feature type="transmembrane region" description="Helical" evidence="7">
    <location>
        <begin position="266"/>
        <end position="286"/>
    </location>
</feature>
<feature type="transmembrane region" description="Helical" evidence="7">
    <location>
        <begin position="436"/>
        <end position="459"/>
    </location>
</feature>
<reference evidence="9" key="1">
    <citation type="journal article" date="2020" name="Stud. Mycol.">
        <title>101 Dothideomycetes genomes: a test case for predicting lifestyles and emergence of pathogens.</title>
        <authorList>
            <person name="Haridas S."/>
            <person name="Albert R."/>
            <person name="Binder M."/>
            <person name="Bloem J."/>
            <person name="Labutti K."/>
            <person name="Salamov A."/>
            <person name="Andreopoulos B."/>
            <person name="Baker S."/>
            <person name="Barry K."/>
            <person name="Bills G."/>
            <person name="Bluhm B."/>
            <person name="Cannon C."/>
            <person name="Castanera R."/>
            <person name="Culley D."/>
            <person name="Daum C."/>
            <person name="Ezra D."/>
            <person name="Gonzalez J."/>
            <person name="Henrissat B."/>
            <person name="Kuo A."/>
            <person name="Liang C."/>
            <person name="Lipzen A."/>
            <person name="Lutzoni F."/>
            <person name="Magnuson J."/>
            <person name="Mondo S."/>
            <person name="Nolan M."/>
            <person name="Ohm R."/>
            <person name="Pangilinan J."/>
            <person name="Park H.-J."/>
            <person name="Ramirez L."/>
            <person name="Alfaro M."/>
            <person name="Sun H."/>
            <person name="Tritt A."/>
            <person name="Yoshinaga Y."/>
            <person name="Zwiers L.-H."/>
            <person name="Turgeon B."/>
            <person name="Goodwin S."/>
            <person name="Spatafora J."/>
            <person name="Crous P."/>
            <person name="Grigoriev I."/>
        </authorList>
    </citation>
    <scope>NUCLEOTIDE SEQUENCE</scope>
    <source>
        <strain evidence="9">CBS 122368</strain>
    </source>
</reference>
<dbReference type="EMBL" id="ML987214">
    <property type="protein sequence ID" value="KAF2240965.1"/>
    <property type="molecule type" value="Genomic_DNA"/>
</dbReference>
<keyword evidence="3 7" id="KW-0812">Transmembrane</keyword>
<evidence type="ECO:0000256" key="2">
    <source>
        <dbReference type="ARBA" id="ARBA00007520"/>
    </source>
</evidence>
<sequence>MSPNATPSITTAPEEKLNPTFPRDPLPPPPSDDVPSPEKTEYIPGAALALVLASLTLTVFLLMLDQSILSTAIPQITSHFHSLSDVGCASFQPLTGKFYTHFRAKPVFLVHLFVFELGSLVCGVARSSQMLIAGRAIAGLGAAGLVNGALTILSGAAPLEKRPLYTGLLLGIGQLGILSGPLVGGALTEYTTWRWCFYLNLPIGAISALVLFLIGIPDLTPKLPFTLPLLRSIIPLLDLPGFVLFAPASIMFLLAVQFGGDGSHAWSSPTIIGLFVGAGIIFLLFSAWEWRAGDKAMIPGSILRNRIVLMSTGQVACLTVCLVVASTWLPMYFQAVRGEGPTMSGVDLLPSILAQLLLSVVSGAAMSKLGYYLPWAVFSGAVTTIGNGLISTFSPTTKTASWIGYLIVVGAGRGAGMQVAFIATQHALPRALIPTCLAFLIFAQNFLSAISMLIANTIFTQTLFSQLAKHAPSVSGPAALAAGGSASAVRGLVQPGHEDELGGVLLAYSESLRNVWLMIVGVAGVGFVFSWGIGWRDVRKKDDGEGAKVDV</sequence>
<comment type="subcellular location">
    <subcellularLocation>
        <location evidence="1">Membrane</location>
        <topology evidence="1">Multi-pass membrane protein</topology>
    </subcellularLocation>
</comment>
<evidence type="ECO:0000256" key="4">
    <source>
        <dbReference type="ARBA" id="ARBA00022989"/>
    </source>
</evidence>
<evidence type="ECO:0000313" key="9">
    <source>
        <dbReference type="EMBL" id="KAF2240965.1"/>
    </source>
</evidence>